<dbReference type="Proteomes" id="UP000499080">
    <property type="component" value="Unassembled WGS sequence"/>
</dbReference>
<evidence type="ECO:0000313" key="2">
    <source>
        <dbReference type="Proteomes" id="UP000499080"/>
    </source>
</evidence>
<dbReference type="EMBL" id="BGPR01000107">
    <property type="protein sequence ID" value="GBL95028.1"/>
    <property type="molecule type" value="Genomic_DNA"/>
</dbReference>
<reference evidence="1 2" key="1">
    <citation type="journal article" date="2019" name="Sci. Rep.">
        <title>Orb-weaving spider Araneus ventricosus genome elucidates the spidroin gene catalogue.</title>
        <authorList>
            <person name="Kono N."/>
            <person name="Nakamura H."/>
            <person name="Ohtoshi R."/>
            <person name="Moran D.A.P."/>
            <person name="Shinohara A."/>
            <person name="Yoshida Y."/>
            <person name="Fujiwara M."/>
            <person name="Mori M."/>
            <person name="Tomita M."/>
            <person name="Arakawa K."/>
        </authorList>
    </citation>
    <scope>NUCLEOTIDE SEQUENCE [LARGE SCALE GENOMIC DNA]</scope>
</reference>
<organism evidence="1 2">
    <name type="scientific">Araneus ventricosus</name>
    <name type="common">Orbweaver spider</name>
    <name type="synonym">Epeira ventricosa</name>
    <dbReference type="NCBI Taxonomy" id="182803"/>
    <lineage>
        <taxon>Eukaryota</taxon>
        <taxon>Metazoa</taxon>
        <taxon>Ecdysozoa</taxon>
        <taxon>Arthropoda</taxon>
        <taxon>Chelicerata</taxon>
        <taxon>Arachnida</taxon>
        <taxon>Araneae</taxon>
        <taxon>Araneomorphae</taxon>
        <taxon>Entelegynae</taxon>
        <taxon>Araneoidea</taxon>
        <taxon>Araneidae</taxon>
        <taxon>Araneus</taxon>
    </lineage>
</organism>
<gene>
    <name evidence="1" type="ORF">AVEN_187532_1</name>
</gene>
<keyword evidence="2" id="KW-1185">Reference proteome</keyword>
<evidence type="ECO:0000313" key="1">
    <source>
        <dbReference type="EMBL" id="GBL95028.1"/>
    </source>
</evidence>
<protein>
    <submittedName>
        <fullName evidence="1">Uncharacterized protein</fullName>
    </submittedName>
</protein>
<sequence>MEHHHIGPWIGRRADDDVTLNRWSPSRARVYKRKRPKGHDVVFGRENAFEETLWSFDCSASWKADELSAIESAVTVIISELPSVCVSRSEVLLLLVILACSCC</sequence>
<comment type="caution">
    <text evidence="1">The sequence shown here is derived from an EMBL/GenBank/DDBJ whole genome shotgun (WGS) entry which is preliminary data.</text>
</comment>
<name>A0A4Y2BSJ0_ARAVE</name>
<accession>A0A4Y2BSJ0</accession>
<proteinExistence type="predicted"/>
<dbReference type="AlphaFoldDB" id="A0A4Y2BSJ0"/>